<dbReference type="PANTHER" id="PTHR46797:SF1">
    <property type="entry name" value="METHYLPHOSPHONATE SYNTHASE"/>
    <property type="match status" value="1"/>
</dbReference>
<sequence length="76" mass="8777">MNEPFDKILKTFGNQLQKLRLEKALSLHEMSRKSTISIARLRRMENGEINIRVNTMRLLARALGVQLSDFFIDDSG</sequence>
<dbReference type="Pfam" id="PF01381">
    <property type="entry name" value="HTH_3"/>
    <property type="match status" value="1"/>
</dbReference>
<dbReference type="PROSITE" id="PS50943">
    <property type="entry name" value="HTH_CROC1"/>
    <property type="match status" value="1"/>
</dbReference>
<proteinExistence type="predicted"/>
<name>A0A1T5B1G7_9SPHI</name>
<dbReference type="Proteomes" id="UP000189981">
    <property type="component" value="Unassembled WGS sequence"/>
</dbReference>
<dbReference type="RefSeq" id="WP_079701708.1">
    <property type="nucleotide sequence ID" value="NZ_FUYR01000001.1"/>
</dbReference>
<dbReference type="AlphaFoldDB" id="A0A1T5B1G7"/>
<dbReference type="InterPro" id="IPR050807">
    <property type="entry name" value="TransReg_Diox_bact_type"/>
</dbReference>
<reference evidence="4" key="1">
    <citation type="submission" date="2017-02" db="EMBL/GenBank/DDBJ databases">
        <authorList>
            <person name="Varghese N."/>
            <person name="Submissions S."/>
        </authorList>
    </citation>
    <scope>NUCLEOTIDE SEQUENCE [LARGE SCALE GENOMIC DNA]</scope>
    <source>
        <strain evidence="4">DSM 22385</strain>
    </source>
</reference>
<dbReference type="InterPro" id="IPR010982">
    <property type="entry name" value="Lambda_DNA-bd_dom_sf"/>
</dbReference>
<feature type="domain" description="HTH cro/C1-type" evidence="2">
    <location>
        <begin position="16"/>
        <end position="70"/>
    </location>
</feature>
<dbReference type="OrthoDB" id="1357763at2"/>
<dbReference type="GO" id="GO:0003700">
    <property type="term" value="F:DNA-binding transcription factor activity"/>
    <property type="evidence" value="ECO:0007669"/>
    <property type="project" value="TreeGrafter"/>
</dbReference>
<dbReference type="PANTHER" id="PTHR46797">
    <property type="entry name" value="HTH-TYPE TRANSCRIPTIONAL REGULATOR"/>
    <property type="match status" value="1"/>
</dbReference>
<dbReference type="CDD" id="cd00093">
    <property type="entry name" value="HTH_XRE"/>
    <property type="match status" value="1"/>
</dbReference>
<dbReference type="SUPFAM" id="SSF47413">
    <property type="entry name" value="lambda repressor-like DNA-binding domains"/>
    <property type="match status" value="1"/>
</dbReference>
<protein>
    <submittedName>
        <fullName evidence="3">Helix-turn-helix</fullName>
    </submittedName>
</protein>
<dbReference type="GO" id="GO:0005829">
    <property type="term" value="C:cytosol"/>
    <property type="evidence" value="ECO:0007669"/>
    <property type="project" value="TreeGrafter"/>
</dbReference>
<organism evidence="3 4">
    <name type="scientific">Daejeonella lutea</name>
    <dbReference type="NCBI Taxonomy" id="572036"/>
    <lineage>
        <taxon>Bacteria</taxon>
        <taxon>Pseudomonadati</taxon>
        <taxon>Bacteroidota</taxon>
        <taxon>Sphingobacteriia</taxon>
        <taxon>Sphingobacteriales</taxon>
        <taxon>Sphingobacteriaceae</taxon>
        <taxon>Daejeonella</taxon>
    </lineage>
</organism>
<dbReference type="STRING" id="572036.SAMN05661099_1201"/>
<evidence type="ECO:0000256" key="1">
    <source>
        <dbReference type="ARBA" id="ARBA00023125"/>
    </source>
</evidence>
<gene>
    <name evidence="3" type="ORF">SAMN05661099_1201</name>
</gene>
<keyword evidence="4" id="KW-1185">Reference proteome</keyword>
<evidence type="ECO:0000313" key="4">
    <source>
        <dbReference type="Proteomes" id="UP000189981"/>
    </source>
</evidence>
<dbReference type="GO" id="GO:0003677">
    <property type="term" value="F:DNA binding"/>
    <property type="evidence" value="ECO:0007669"/>
    <property type="project" value="UniProtKB-KW"/>
</dbReference>
<keyword evidence="1" id="KW-0238">DNA-binding</keyword>
<evidence type="ECO:0000313" key="3">
    <source>
        <dbReference type="EMBL" id="SKB41086.1"/>
    </source>
</evidence>
<evidence type="ECO:0000259" key="2">
    <source>
        <dbReference type="PROSITE" id="PS50943"/>
    </source>
</evidence>
<dbReference type="EMBL" id="FUYR01000001">
    <property type="protein sequence ID" value="SKB41086.1"/>
    <property type="molecule type" value="Genomic_DNA"/>
</dbReference>
<accession>A0A1T5B1G7</accession>
<dbReference type="InterPro" id="IPR001387">
    <property type="entry name" value="Cro/C1-type_HTH"/>
</dbReference>
<dbReference type="Gene3D" id="1.10.260.40">
    <property type="entry name" value="lambda repressor-like DNA-binding domains"/>
    <property type="match status" value="1"/>
</dbReference>
<dbReference type="SMART" id="SM00530">
    <property type="entry name" value="HTH_XRE"/>
    <property type="match status" value="1"/>
</dbReference>